<name>A0A372NNG2_9SPHI</name>
<dbReference type="OrthoDB" id="6249026at2"/>
<comment type="caution">
    <text evidence="1">The sequence shown here is derived from an EMBL/GenBank/DDBJ whole genome shotgun (WGS) entry which is preliminary data.</text>
</comment>
<gene>
    <name evidence="1" type="ORF">D0C36_21690</name>
</gene>
<dbReference type="Proteomes" id="UP000264217">
    <property type="component" value="Unassembled WGS sequence"/>
</dbReference>
<accession>A0A372NNG2</accession>
<evidence type="ECO:0000313" key="2">
    <source>
        <dbReference type="Proteomes" id="UP000264217"/>
    </source>
</evidence>
<organism evidence="1 2">
    <name type="scientific">Mucilaginibacter conchicola</name>
    <dbReference type="NCBI Taxonomy" id="2303333"/>
    <lineage>
        <taxon>Bacteria</taxon>
        <taxon>Pseudomonadati</taxon>
        <taxon>Bacteroidota</taxon>
        <taxon>Sphingobacteriia</taxon>
        <taxon>Sphingobacteriales</taxon>
        <taxon>Sphingobacteriaceae</taxon>
        <taxon>Mucilaginibacter</taxon>
    </lineage>
</organism>
<keyword evidence="2" id="KW-1185">Reference proteome</keyword>
<dbReference type="AlphaFoldDB" id="A0A372NNG2"/>
<proteinExistence type="predicted"/>
<sequence>MKVELIKCFLASPSDTVTERDICEKVFNDINRGIGKSLGVRLESLRWEFDSYPSFKGEYSQQIISNQLGDNYSLFIGLMFMKFGTQTRNANSGTEEEFDIAYRKMQADNDVDIMFYFNDSFSGSCGDIDLDSVAKIRSFKKKIQELDGYYWSYRGSNDFENVFRHHITLWLTEKFSASTENVNSEKKDFLKDVFEKRLRDALSTFDSQPIVWVEPILSTTDDISVDPNENFERRVPVDSLLVNTKSTVITAAPQFGLTCLSHYLVKKAWELNKLWIYIDCQKYKPHNIHNAISRELEALNIELKDFECLVLDEWTLSTSNVKMLKHFIDKHPEKPIVLMSTVDDSKFFNDDVDIDIEREFDKLYLLALPRQRIRDMISQYNKLKPIGEENLVLSKVTTDLEVLNIHRTPLNCLTLLKVSEKYFDESPVNRTAMLELVLFVLFNTDGIPNYKSKPDVKDCEFVLGKFCERLMKDDAYEFTRDKFISELKDFCASVLLYLDVDVVFDVLFSNNIIVQKSSKFSFKSSYWIFYFAAKRMHIDAEFCEYVFSTKKHIAFPEITEFYTGIDRNRRNAVEILTNDLINNCNTVIEKVGIQKDVNPLALIEWRPTEEQVEKAQNEMNDIVQTSSLPEAIKDQYADKNYNQIKPYDQSIQTFLEEYSVVKLMQNIKASARALRNSDYVSPDLKKKMLKEILRGWDQISNILFAISPLMAAKGEAKVEGASFVLAGDFGESFEERITKIFQVIPANVVGFFKDDIFSTKIAPLLYDEFKNEVKPLKKHHLALLIIYTRPIHWEKEIENYIVSLHKNTFYLFNIVNTFKAKLKFDFINDEDARKLEYLFKMGLAKHEFGDRKPSNQTINKIPRSVIPKRETDD</sequence>
<reference evidence="1 2" key="1">
    <citation type="submission" date="2018-08" db="EMBL/GenBank/DDBJ databases">
        <title>Mucilaginibacter sp. MYSH2.</title>
        <authorList>
            <person name="Seo T."/>
        </authorList>
    </citation>
    <scope>NUCLEOTIDE SEQUENCE [LARGE SCALE GENOMIC DNA]</scope>
    <source>
        <strain evidence="1 2">MYSH2</strain>
    </source>
</reference>
<dbReference type="RefSeq" id="WP_117393821.1">
    <property type="nucleotide sequence ID" value="NZ_QWDC01000004.1"/>
</dbReference>
<protein>
    <recommendedName>
        <fullName evidence="3">DUF4062 domain-containing protein</fullName>
    </recommendedName>
</protein>
<dbReference type="EMBL" id="QWDC01000004">
    <property type="protein sequence ID" value="RFZ90408.1"/>
    <property type="molecule type" value="Genomic_DNA"/>
</dbReference>
<evidence type="ECO:0008006" key="3">
    <source>
        <dbReference type="Google" id="ProtNLM"/>
    </source>
</evidence>
<evidence type="ECO:0000313" key="1">
    <source>
        <dbReference type="EMBL" id="RFZ90408.1"/>
    </source>
</evidence>